<dbReference type="Proteomes" id="UP001370758">
    <property type="component" value="Unassembled WGS sequence"/>
</dbReference>
<gene>
    <name evidence="2" type="ORF">TWF481_008226</name>
</gene>
<comment type="caution">
    <text evidence="2">The sequence shown here is derived from an EMBL/GenBank/DDBJ whole genome shotgun (WGS) entry which is preliminary data.</text>
</comment>
<accession>A0AAV9W7W6</accession>
<proteinExistence type="predicted"/>
<evidence type="ECO:0000313" key="2">
    <source>
        <dbReference type="EMBL" id="KAK6503196.1"/>
    </source>
</evidence>
<dbReference type="EMBL" id="JAVHJL010000005">
    <property type="protein sequence ID" value="KAK6503196.1"/>
    <property type="molecule type" value="Genomic_DNA"/>
</dbReference>
<evidence type="ECO:0000256" key="1">
    <source>
        <dbReference type="SAM" id="MobiDB-lite"/>
    </source>
</evidence>
<dbReference type="AlphaFoldDB" id="A0AAV9W7W6"/>
<feature type="compositionally biased region" description="Basic and acidic residues" evidence="1">
    <location>
        <begin position="1"/>
        <end position="13"/>
    </location>
</feature>
<sequence>MSNQSGEKKKTEGEGVPVLQPTYSSEIDPQERRRELKELLQKGEIAKNQIINVKAVLKDFDNNVERSRYYQNGEGFEHIDQYDPAKGALWFEEENEFFYFGAVAFPHRAGKPHSNINK</sequence>
<organism evidence="2 3">
    <name type="scientific">Arthrobotrys musiformis</name>
    <dbReference type="NCBI Taxonomy" id="47236"/>
    <lineage>
        <taxon>Eukaryota</taxon>
        <taxon>Fungi</taxon>
        <taxon>Dikarya</taxon>
        <taxon>Ascomycota</taxon>
        <taxon>Pezizomycotina</taxon>
        <taxon>Orbiliomycetes</taxon>
        <taxon>Orbiliales</taxon>
        <taxon>Orbiliaceae</taxon>
        <taxon>Arthrobotrys</taxon>
    </lineage>
</organism>
<keyword evidence="3" id="KW-1185">Reference proteome</keyword>
<name>A0AAV9W7W6_9PEZI</name>
<feature type="region of interest" description="Disordered" evidence="1">
    <location>
        <begin position="1"/>
        <end position="31"/>
    </location>
</feature>
<reference evidence="2 3" key="1">
    <citation type="submission" date="2023-08" db="EMBL/GenBank/DDBJ databases">
        <authorList>
            <person name="Palmer J.M."/>
        </authorList>
    </citation>
    <scope>NUCLEOTIDE SEQUENCE [LARGE SCALE GENOMIC DNA]</scope>
    <source>
        <strain evidence="2 3">TWF481</strain>
    </source>
</reference>
<protein>
    <submittedName>
        <fullName evidence="2">Uncharacterized protein</fullName>
    </submittedName>
</protein>
<evidence type="ECO:0000313" key="3">
    <source>
        <dbReference type="Proteomes" id="UP001370758"/>
    </source>
</evidence>